<sequence>MKFFFKKKERKEADTAILDGAYQLHREEDIARFTRCVEDVFPERAQQFRCFGADWMGRQFATDHKRVVNGEPEVALLDPATKEIFEIPCSYTAFHEIELVQYPEETVDHTKFKSWLSSGGRRPRYGECVSHTVPLCLGGKDVFSNFEIADLEVSWSISGQIFAQIRGLPAGTPINKVDISKD</sequence>
<organism evidence="1 2">
    <name type="scientific">Yoonia maritima</name>
    <dbReference type="NCBI Taxonomy" id="1435347"/>
    <lineage>
        <taxon>Bacteria</taxon>
        <taxon>Pseudomonadati</taxon>
        <taxon>Pseudomonadota</taxon>
        <taxon>Alphaproteobacteria</taxon>
        <taxon>Rhodobacterales</taxon>
        <taxon>Paracoccaceae</taxon>
        <taxon>Yoonia</taxon>
    </lineage>
</organism>
<accession>A0A2T0W1R8</accession>
<dbReference type="OrthoDB" id="2988179at2"/>
<proteinExistence type="predicted"/>
<name>A0A2T0W1R8_9RHOB</name>
<keyword evidence="2" id="KW-1185">Reference proteome</keyword>
<evidence type="ECO:0008006" key="3">
    <source>
        <dbReference type="Google" id="ProtNLM"/>
    </source>
</evidence>
<protein>
    <recommendedName>
        <fullName evidence="3">DUF1851 domain-containing protein</fullName>
    </recommendedName>
</protein>
<evidence type="ECO:0000313" key="1">
    <source>
        <dbReference type="EMBL" id="PRY78883.1"/>
    </source>
</evidence>
<reference evidence="1 2" key="1">
    <citation type="submission" date="2018-03" db="EMBL/GenBank/DDBJ databases">
        <title>Genomic Encyclopedia of Archaeal and Bacterial Type Strains, Phase II (KMG-II): from individual species to whole genera.</title>
        <authorList>
            <person name="Goeker M."/>
        </authorList>
    </citation>
    <scope>NUCLEOTIDE SEQUENCE [LARGE SCALE GENOMIC DNA]</scope>
    <source>
        <strain evidence="1 2">DSM 101533</strain>
    </source>
</reference>
<dbReference type="EMBL" id="PVTP01000003">
    <property type="protein sequence ID" value="PRY78883.1"/>
    <property type="molecule type" value="Genomic_DNA"/>
</dbReference>
<gene>
    <name evidence="1" type="ORF">CLV80_103209</name>
</gene>
<dbReference type="RefSeq" id="WP_106355766.1">
    <property type="nucleotide sequence ID" value="NZ_PVTP01000003.1"/>
</dbReference>
<comment type="caution">
    <text evidence="1">The sequence shown here is derived from an EMBL/GenBank/DDBJ whole genome shotgun (WGS) entry which is preliminary data.</text>
</comment>
<dbReference type="AlphaFoldDB" id="A0A2T0W1R8"/>
<evidence type="ECO:0000313" key="2">
    <source>
        <dbReference type="Proteomes" id="UP000238007"/>
    </source>
</evidence>
<dbReference type="Proteomes" id="UP000238007">
    <property type="component" value="Unassembled WGS sequence"/>
</dbReference>